<dbReference type="InterPro" id="IPR050640">
    <property type="entry name" value="Bact_2-comp_sensor_kinase"/>
</dbReference>
<proteinExistence type="predicted"/>
<dbReference type="GO" id="GO:0000155">
    <property type="term" value="F:phosphorelay sensor kinase activity"/>
    <property type="evidence" value="ECO:0007669"/>
    <property type="project" value="InterPro"/>
</dbReference>
<dbReference type="SMART" id="SM00387">
    <property type="entry name" value="HATPase_c"/>
    <property type="match status" value="1"/>
</dbReference>
<dbReference type="InterPro" id="IPR003594">
    <property type="entry name" value="HATPase_dom"/>
</dbReference>
<evidence type="ECO:0000256" key="2">
    <source>
        <dbReference type="ARBA" id="ARBA00012438"/>
    </source>
</evidence>
<gene>
    <name evidence="6" type="ORF">GCM10011289_15780</name>
</gene>
<dbReference type="InterPro" id="IPR004358">
    <property type="entry name" value="Sig_transdc_His_kin-like_C"/>
</dbReference>
<dbReference type="GO" id="GO:0016020">
    <property type="term" value="C:membrane"/>
    <property type="evidence" value="ECO:0007669"/>
    <property type="project" value="InterPro"/>
</dbReference>
<dbReference type="InterPro" id="IPR005467">
    <property type="entry name" value="His_kinase_dom"/>
</dbReference>
<evidence type="ECO:0000313" key="7">
    <source>
        <dbReference type="Proteomes" id="UP000645257"/>
    </source>
</evidence>
<reference evidence="6" key="2">
    <citation type="submission" date="2020-09" db="EMBL/GenBank/DDBJ databases">
        <authorList>
            <person name="Sun Q."/>
            <person name="Kim S."/>
        </authorList>
    </citation>
    <scope>NUCLEOTIDE SEQUENCE</scope>
    <source>
        <strain evidence="6">KCTC 32182</strain>
    </source>
</reference>
<dbReference type="RefSeq" id="WP_215796336.1">
    <property type="nucleotide sequence ID" value="NZ_BMYX01000007.1"/>
</dbReference>
<dbReference type="PROSITE" id="PS50109">
    <property type="entry name" value="HIS_KIN"/>
    <property type="match status" value="1"/>
</dbReference>
<sequence length="307" mass="33673">MLHGNTGGRGWNAFRDVGAALRELGWELADWLARVSWPRLLLATLGLMIIGGIMNIPELVLLASLLLMVVKILAGGKREAELDASASRRRADVATLERRLAEARIEALQAQIEPHFLFNTLSSISQLIESDPSRAASMQRNLIDYLRSALPHMRESRESTLGSQMTLSRAYLDIMKERMGERLSVRCEMDDALADAAFPPMMLQTLVENAIRHGLEPKEEGGCIVLGAALFRDRLDVSVRDDGVGFSPSAGRGVGLANIRDRLELLYGTRARLTIEMQEDTGGTRVTISLPYRKSAVVEPPVGSVAA</sequence>
<feature type="transmembrane region" description="Helical" evidence="4">
    <location>
        <begin position="40"/>
        <end position="70"/>
    </location>
</feature>
<evidence type="ECO:0000259" key="5">
    <source>
        <dbReference type="PROSITE" id="PS50109"/>
    </source>
</evidence>
<feature type="coiled-coil region" evidence="3">
    <location>
        <begin position="86"/>
        <end position="113"/>
    </location>
</feature>
<comment type="caution">
    <text evidence="6">The sequence shown here is derived from an EMBL/GenBank/DDBJ whole genome shotgun (WGS) entry which is preliminary data.</text>
</comment>
<dbReference type="Pfam" id="PF02518">
    <property type="entry name" value="HATPase_c"/>
    <property type="match status" value="1"/>
</dbReference>
<keyword evidence="7" id="KW-1185">Reference proteome</keyword>
<accession>A0A918P2Z5</accession>
<dbReference type="Pfam" id="PF06580">
    <property type="entry name" value="His_kinase"/>
    <property type="match status" value="1"/>
</dbReference>
<feature type="domain" description="Histidine kinase" evidence="5">
    <location>
        <begin position="202"/>
        <end position="294"/>
    </location>
</feature>
<dbReference type="SUPFAM" id="SSF55874">
    <property type="entry name" value="ATPase domain of HSP90 chaperone/DNA topoisomerase II/histidine kinase"/>
    <property type="match status" value="1"/>
</dbReference>
<protein>
    <recommendedName>
        <fullName evidence="2">histidine kinase</fullName>
        <ecNumber evidence="2">2.7.13.3</ecNumber>
    </recommendedName>
</protein>
<dbReference type="EMBL" id="BMYX01000007">
    <property type="protein sequence ID" value="GGY13332.1"/>
    <property type="molecule type" value="Genomic_DNA"/>
</dbReference>
<evidence type="ECO:0000256" key="3">
    <source>
        <dbReference type="SAM" id="Coils"/>
    </source>
</evidence>
<keyword evidence="4" id="KW-1133">Transmembrane helix</keyword>
<comment type="catalytic activity">
    <reaction evidence="1">
        <text>ATP + protein L-histidine = ADP + protein N-phospho-L-histidine.</text>
        <dbReference type="EC" id="2.7.13.3"/>
    </reaction>
</comment>
<dbReference type="AlphaFoldDB" id="A0A918P2Z5"/>
<keyword evidence="4" id="KW-0472">Membrane</keyword>
<evidence type="ECO:0000256" key="1">
    <source>
        <dbReference type="ARBA" id="ARBA00000085"/>
    </source>
</evidence>
<organism evidence="6 7">
    <name type="scientific">Paludibacterium paludis</name>
    <dbReference type="NCBI Taxonomy" id="1225769"/>
    <lineage>
        <taxon>Bacteria</taxon>
        <taxon>Pseudomonadati</taxon>
        <taxon>Pseudomonadota</taxon>
        <taxon>Betaproteobacteria</taxon>
        <taxon>Neisseriales</taxon>
        <taxon>Chromobacteriaceae</taxon>
        <taxon>Paludibacterium</taxon>
    </lineage>
</organism>
<keyword evidence="3" id="KW-0175">Coiled coil</keyword>
<name>A0A918P2Z5_9NEIS</name>
<evidence type="ECO:0000256" key="4">
    <source>
        <dbReference type="SAM" id="Phobius"/>
    </source>
</evidence>
<dbReference type="Proteomes" id="UP000645257">
    <property type="component" value="Unassembled WGS sequence"/>
</dbReference>
<dbReference type="PANTHER" id="PTHR34220">
    <property type="entry name" value="SENSOR HISTIDINE KINASE YPDA"/>
    <property type="match status" value="1"/>
</dbReference>
<dbReference type="InterPro" id="IPR036890">
    <property type="entry name" value="HATPase_C_sf"/>
</dbReference>
<dbReference type="PRINTS" id="PR00344">
    <property type="entry name" value="BCTRLSENSOR"/>
</dbReference>
<dbReference type="Gene3D" id="3.30.565.10">
    <property type="entry name" value="Histidine kinase-like ATPase, C-terminal domain"/>
    <property type="match status" value="1"/>
</dbReference>
<dbReference type="PANTHER" id="PTHR34220:SF9">
    <property type="entry name" value="SIGNAL TRANSDUCTION HISTIDINE KINASE INTERNAL REGION DOMAIN-CONTAINING PROTEIN"/>
    <property type="match status" value="1"/>
</dbReference>
<reference evidence="6" key="1">
    <citation type="journal article" date="2014" name="Int. J. Syst. Evol. Microbiol.">
        <title>Complete genome sequence of Corynebacterium casei LMG S-19264T (=DSM 44701T), isolated from a smear-ripened cheese.</title>
        <authorList>
            <consortium name="US DOE Joint Genome Institute (JGI-PGF)"/>
            <person name="Walter F."/>
            <person name="Albersmeier A."/>
            <person name="Kalinowski J."/>
            <person name="Ruckert C."/>
        </authorList>
    </citation>
    <scope>NUCLEOTIDE SEQUENCE</scope>
    <source>
        <strain evidence="6">KCTC 32182</strain>
    </source>
</reference>
<evidence type="ECO:0000313" key="6">
    <source>
        <dbReference type="EMBL" id="GGY13332.1"/>
    </source>
</evidence>
<dbReference type="InterPro" id="IPR010559">
    <property type="entry name" value="Sig_transdc_His_kin_internal"/>
</dbReference>
<dbReference type="EC" id="2.7.13.3" evidence="2"/>
<keyword evidence="4" id="KW-0812">Transmembrane</keyword>